<dbReference type="STRING" id="407022.SAMN05661044_01604"/>
<dbReference type="GO" id="GO:0016798">
    <property type="term" value="F:hydrolase activity, acting on glycosyl bonds"/>
    <property type="evidence" value="ECO:0007669"/>
    <property type="project" value="UniProtKB-KW"/>
</dbReference>
<dbReference type="PANTHER" id="PTHR10357">
    <property type="entry name" value="ALPHA-AMYLASE FAMILY MEMBER"/>
    <property type="match status" value="1"/>
</dbReference>
<keyword evidence="1" id="KW-0732">Signal</keyword>
<feature type="chain" id="PRO_5011743158" evidence="1">
    <location>
        <begin position="25"/>
        <end position="532"/>
    </location>
</feature>
<dbReference type="InterPro" id="IPR017853">
    <property type="entry name" value="GH"/>
</dbReference>
<feature type="domain" description="Glycosyl hydrolase family 13 catalytic" evidence="2">
    <location>
        <begin position="36"/>
        <end position="392"/>
    </location>
</feature>
<gene>
    <name evidence="3" type="ORF">SAMN05661044_01604</name>
</gene>
<dbReference type="EMBL" id="FOAF01000001">
    <property type="protein sequence ID" value="SEK95744.1"/>
    <property type="molecule type" value="Genomic_DNA"/>
</dbReference>
<dbReference type="GO" id="GO:0005975">
    <property type="term" value="P:carbohydrate metabolic process"/>
    <property type="evidence" value="ECO:0007669"/>
    <property type="project" value="InterPro"/>
</dbReference>
<dbReference type="Pfam" id="PF00128">
    <property type="entry name" value="Alpha-amylase"/>
    <property type="match status" value="1"/>
</dbReference>
<dbReference type="SMART" id="SM00642">
    <property type="entry name" value="Aamy"/>
    <property type="match status" value="1"/>
</dbReference>
<reference evidence="4" key="1">
    <citation type="submission" date="2016-10" db="EMBL/GenBank/DDBJ databases">
        <authorList>
            <person name="Varghese N."/>
            <person name="Submissions S."/>
        </authorList>
    </citation>
    <scope>NUCLEOTIDE SEQUENCE [LARGE SCALE GENOMIC DNA]</scope>
    <source>
        <strain evidence="4">DSM 18733</strain>
    </source>
</reference>
<accession>A0A1H7LA65</accession>
<organism evidence="3 4">
    <name type="scientific">Olivibacter domesticus</name>
    <name type="common">Pseudosphingobacterium domesticum</name>
    <dbReference type="NCBI Taxonomy" id="407022"/>
    <lineage>
        <taxon>Bacteria</taxon>
        <taxon>Pseudomonadati</taxon>
        <taxon>Bacteroidota</taxon>
        <taxon>Sphingobacteriia</taxon>
        <taxon>Sphingobacteriales</taxon>
        <taxon>Sphingobacteriaceae</taxon>
        <taxon>Olivibacter</taxon>
    </lineage>
</organism>
<dbReference type="Gene3D" id="2.60.40.1180">
    <property type="entry name" value="Golgi alpha-mannosidase II"/>
    <property type="match status" value="1"/>
</dbReference>
<protein>
    <submittedName>
        <fullName evidence="3">Glycosidase</fullName>
    </submittedName>
</protein>
<dbReference type="SUPFAM" id="SSF51445">
    <property type="entry name" value="(Trans)glycosidases"/>
    <property type="match status" value="1"/>
</dbReference>
<dbReference type="PANTHER" id="PTHR10357:SF199">
    <property type="entry name" value="ALPHA AMYLASE CATALYTIC REGION"/>
    <property type="match status" value="1"/>
</dbReference>
<keyword evidence="3" id="KW-0326">Glycosidase</keyword>
<dbReference type="OrthoDB" id="9806009at2"/>
<keyword evidence="4" id="KW-1185">Reference proteome</keyword>
<dbReference type="InterPro" id="IPR045857">
    <property type="entry name" value="O16G_dom_2"/>
</dbReference>
<dbReference type="Proteomes" id="UP000199421">
    <property type="component" value="Unassembled WGS sequence"/>
</dbReference>
<keyword evidence="3" id="KW-0378">Hydrolase</keyword>
<dbReference type="SUPFAM" id="SSF51011">
    <property type="entry name" value="Glycosyl hydrolase domain"/>
    <property type="match status" value="1"/>
</dbReference>
<sequence length="532" mass="61149">MKKIAATLLWLFLLSVLTNTKSHAQQKEVKDEVIYHVFQRSFYDSNGDSHGDLNGLKEKLNYLQNLGVTSILMTPLYESVYYHNYYAIDFKKIDPKYGTLADYLNLVKEVHKRGMKIYMDMETQYVTEDHLWWRDSFGNPGSAYSNYILYDDSAQLKPSSIVFNLTELLGYDGTTRKITTVNLNNKEVQNYNLQLFKYWLDPNGDGNFDDGVDGFRLDHMMDDLDNKGILINLFKTFWVPLLTNLKSVNPHIKFMAEQADWLSYGIDYLKQGGVDAVFAFRIQQAVRTLDKKKIEAFADTTFSNTPKGKEQIMFIENHDIPRFATVVKENPGKLRVGAAINLLIGGIPSIYYGQEIGMLGNAQFGKYGKIITDANEIPSREAFEWYKEINGRGMAFWYKGTGPWWDESNVKPNDGISFEEQEQDKRSLWNFYKSLLVLRKRNHALINGDYMSFPNSNSQVISFIRASEDGHALVVVNLSDQAQHVRLNFSSVNKQLVVNQLENLFGGMKGNSVNENEITLQLKNYDVQVFKF</sequence>
<dbReference type="Gene3D" id="3.20.20.80">
    <property type="entry name" value="Glycosidases"/>
    <property type="match status" value="1"/>
</dbReference>
<proteinExistence type="predicted"/>
<evidence type="ECO:0000313" key="3">
    <source>
        <dbReference type="EMBL" id="SEK95744.1"/>
    </source>
</evidence>
<dbReference type="AlphaFoldDB" id="A0A1H7LA65"/>
<dbReference type="InterPro" id="IPR006047">
    <property type="entry name" value="GH13_cat_dom"/>
</dbReference>
<evidence type="ECO:0000256" key="1">
    <source>
        <dbReference type="SAM" id="SignalP"/>
    </source>
</evidence>
<dbReference type="InterPro" id="IPR032091">
    <property type="entry name" value="Malt_amylase-like_C"/>
</dbReference>
<feature type="signal peptide" evidence="1">
    <location>
        <begin position="1"/>
        <end position="24"/>
    </location>
</feature>
<evidence type="ECO:0000313" key="4">
    <source>
        <dbReference type="Proteomes" id="UP000199421"/>
    </source>
</evidence>
<dbReference type="Pfam" id="PF16657">
    <property type="entry name" value="Malt_amylase_C"/>
    <property type="match status" value="1"/>
</dbReference>
<name>A0A1H7LA65_OLID1</name>
<evidence type="ECO:0000259" key="2">
    <source>
        <dbReference type="SMART" id="SM00642"/>
    </source>
</evidence>
<dbReference type="Gene3D" id="3.90.400.10">
    <property type="entry name" value="Oligo-1,6-glucosidase, Domain 2"/>
    <property type="match status" value="1"/>
</dbReference>
<dbReference type="RefSeq" id="WP_093321597.1">
    <property type="nucleotide sequence ID" value="NZ_FOAF01000001.1"/>
</dbReference>
<dbReference type="InterPro" id="IPR013780">
    <property type="entry name" value="Glyco_hydro_b"/>
</dbReference>